<dbReference type="STRING" id="145854.GA0074692_6760"/>
<name>A0A1C6TN77_9ACTN</name>
<feature type="region of interest" description="Disordered" evidence="1">
    <location>
        <begin position="328"/>
        <end position="353"/>
    </location>
</feature>
<organism evidence="2 3">
    <name type="scientific">Micromonospora pallida</name>
    <dbReference type="NCBI Taxonomy" id="145854"/>
    <lineage>
        <taxon>Bacteria</taxon>
        <taxon>Bacillati</taxon>
        <taxon>Actinomycetota</taxon>
        <taxon>Actinomycetes</taxon>
        <taxon>Micromonosporales</taxon>
        <taxon>Micromonosporaceae</taxon>
        <taxon>Micromonospora</taxon>
    </lineage>
</organism>
<keyword evidence="3" id="KW-1185">Reference proteome</keyword>
<dbReference type="RefSeq" id="WP_091654644.1">
    <property type="nucleotide sequence ID" value="NZ_FMHW01000003.1"/>
</dbReference>
<proteinExistence type="predicted"/>
<protein>
    <recommendedName>
        <fullName evidence="4">TniQ protein</fullName>
    </recommendedName>
</protein>
<gene>
    <name evidence="2" type="ORF">GA0074692_6760</name>
</gene>
<evidence type="ECO:0000313" key="3">
    <source>
        <dbReference type="Proteomes" id="UP000198959"/>
    </source>
</evidence>
<evidence type="ECO:0008006" key="4">
    <source>
        <dbReference type="Google" id="ProtNLM"/>
    </source>
</evidence>
<feature type="compositionally biased region" description="Basic and acidic residues" evidence="1">
    <location>
        <begin position="341"/>
        <end position="353"/>
    </location>
</feature>
<sequence>MSDTLPVYKSGELPEGLATISMLRRMRRRPALGQSAVATLRYRPHNRYEYAPLYEIAAAQELPPLPPGRQAAFTAVRTCARCAATRDTPWPVSSHSDRRLCPGCVRAERLAAARPSWNRLRAGAVAWAREVLADPDSVLLALWRLDWGCPIELFAATLDGRVLVDVLVQPDSPRTGLARTPGAVDAADIVPYLMPLAGTRAVHIMTSGSLSGRFNWSDSPTDALARASRTWWHDPDLLGGPVIRQHRDDEFGQRWTDWHARTWSNGEGLWRGNHGRSGLADVPVPGPAESARALKNAMCGGLVYMALDKHPDGPPACPWLPPTGLTTCGADPGPDGLCPQHADDRRDAQGQRR</sequence>
<accession>A0A1C6TN77</accession>
<dbReference type="Proteomes" id="UP000198959">
    <property type="component" value="Unassembled WGS sequence"/>
</dbReference>
<dbReference type="OrthoDB" id="3363016at2"/>
<dbReference type="AlphaFoldDB" id="A0A1C6TN77"/>
<evidence type="ECO:0000256" key="1">
    <source>
        <dbReference type="SAM" id="MobiDB-lite"/>
    </source>
</evidence>
<dbReference type="EMBL" id="FMHW01000003">
    <property type="protein sequence ID" value="SCL43198.1"/>
    <property type="molecule type" value="Genomic_DNA"/>
</dbReference>
<reference evidence="3" key="1">
    <citation type="submission" date="2016-06" db="EMBL/GenBank/DDBJ databases">
        <authorList>
            <person name="Varghese N."/>
            <person name="Submissions Spin"/>
        </authorList>
    </citation>
    <scope>NUCLEOTIDE SEQUENCE [LARGE SCALE GENOMIC DNA]</scope>
    <source>
        <strain evidence="3">DSM 43817</strain>
    </source>
</reference>
<evidence type="ECO:0000313" key="2">
    <source>
        <dbReference type="EMBL" id="SCL43198.1"/>
    </source>
</evidence>